<evidence type="ECO:0000256" key="8">
    <source>
        <dbReference type="ARBA" id="ARBA00022723"/>
    </source>
</evidence>
<keyword evidence="9" id="KW-0152">Cholesterol biosynthesis</keyword>
<keyword evidence="18" id="KW-1185">Reference proteome</keyword>
<dbReference type="GO" id="GO:0046872">
    <property type="term" value="F:metal ion binding"/>
    <property type="evidence" value="ECO:0007669"/>
    <property type="project" value="UniProtKB-KW"/>
</dbReference>
<keyword evidence="9" id="KW-0153">Cholesterol metabolism</keyword>
<keyword evidence="13" id="KW-0443">Lipid metabolism</keyword>
<keyword evidence="12" id="KW-1207">Sterol metabolism</keyword>
<dbReference type="InterPro" id="IPR000086">
    <property type="entry name" value="NUDIX_hydrolase_dom"/>
</dbReference>
<name>A0A4X2M9V8_VOMUR</name>
<dbReference type="GO" id="GO:0009240">
    <property type="term" value="P:isopentenyl diphosphate biosynthetic process"/>
    <property type="evidence" value="ECO:0007669"/>
    <property type="project" value="TreeGrafter"/>
</dbReference>
<evidence type="ECO:0000256" key="2">
    <source>
        <dbReference type="ARBA" id="ARBA00001946"/>
    </source>
</evidence>
<sequence length="224" mass="26115">MSEDNWGSMDEFQVQRLKEMLIVVDENDRVIGAESKMNCHLNKNIEKGLLHRGFSVLLFSSENKLLLQQRAETKYIFPGDHPLYKPLEMEESNAIGMKWAAKNKLYSLTFSKTILCGSQISLDDITLVSRTHYKLCSDEVWGEHEIGYLLLVRKDVSLNPDPKEVKDCIYVTKEELKDLLEQETKDKVKLSGWFHLIANHFLLKMWDNFNDLNLFAEPDKIYRV</sequence>
<dbReference type="Ensembl" id="ENSVURT00010035459.1">
    <property type="protein sequence ID" value="ENSVURP00010031146.1"/>
    <property type="gene ID" value="ENSVURG00010023822.1"/>
</dbReference>
<keyword evidence="10" id="KW-0460">Magnesium</keyword>
<evidence type="ECO:0000256" key="11">
    <source>
        <dbReference type="ARBA" id="ARBA00022955"/>
    </source>
</evidence>
<protein>
    <recommendedName>
        <fullName evidence="6">isopentenyl-diphosphate Delta-isomerase</fullName>
        <ecNumber evidence="6">5.3.3.2</ecNumber>
    </recommendedName>
</protein>
<comment type="pathway">
    <text evidence="4">Isoprenoid biosynthesis; dimethylallyl diphosphate biosynthesis; dimethylallyl diphosphate from isopentenyl diphosphate: step 1/1.</text>
</comment>
<dbReference type="InterPro" id="IPR011876">
    <property type="entry name" value="IsopentenylPP_isomerase_typ1"/>
</dbReference>
<organism evidence="17 18">
    <name type="scientific">Vombatus ursinus</name>
    <name type="common">Common wombat</name>
    <dbReference type="NCBI Taxonomy" id="29139"/>
    <lineage>
        <taxon>Eukaryota</taxon>
        <taxon>Metazoa</taxon>
        <taxon>Chordata</taxon>
        <taxon>Craniata</taxon>
        <taxon>Vertebrata</taxon>
        <taxon>Euteleostomi</taxon>
        <taxon>Mammalia</taxon>
        <taxon>Metatheria</taxon>
        <taxon>Diprotodontia</taxon>
        <taxon>Vombatidae</taxon>
        <taxon>Vombatus</taxon>
    </lineage>
</organism>
<dbReference type="UniPathway" id="UPA00059">
    <property type="reaction ID" value="UER00104"/>
</dbReference>
<reference evidence="17" key="3">
    <citation type="submission" date="2025-09" db="UniProtKB">
        <authorList>
            <consortium name="Ensembl"/>
        </authorList>
    </citation>
    <scope>IDENTIFICATION</scope>
</reference>
<evidence type="ECO:0000313" key="18">
    <source>
        <dbReference type="Proteomes" id="UP000314987"/>
    </source>
</evidence>
<dbReference type="GO" id="GO:0005737">
    <property type="term" value="C:cytoplasm"/>
    <property type="evidence" value="ECO:0007669"/>
    <property type="project" value="TreeGrafter"/>
</dbReference>
<evidence type="ECO:0000313" key="17">
    <source>
        <dbReference type="Ensembl" id="ENSVURP00010031146.1"/>
    </source>
</evidence>
<dbReference type="PIRSF" id="PIRSF018427">
    <property type="entry name" value="Isopntndiph_ism"/>
    <property type="match status" value="1"/>
</dbReference>
<evidence type="ECO:0000256" key="6">
    <source>
        <dbReference type="ARBA" id="ARBA00012057"/>
    </source>
</evidence>
<dbReference type="PROSITE" id="PS51462">
    <property type="entry name" value="NUDIX"/>
    <property type="match status" value="1"/>
</dbReference>
<evidence type="ECO:0000256" key="13">
    <source>
        <dbReference type="ARBA" id="ARBA00023098"/>
    </source>
</evidence>
<dbReference type="Proteomes" id="UP000314987">
    <property type="component" value="Unassembled WGS sequence"/>
</dbReference>
<dbReference type="GO" id="GO:0050992">
    <property type="term" value="P:dimethylallyl diphosphate biosynthetic process"/>
    <property type="evidence" value="ECO:0007669"/>
    <property type="project" value="UniProtKB-UniPathway"/>
</dbReference>
<comment type="catalytic activity">
    <reaction evidence="1">
        <text>isopentenyl diphosphate = dimethylallyl diphosphate</text>
        <dbReference type="Rhea" id="RHEA:23284"/>
        <dbReference type="ChEBI" id="CHEBI:57623"/>
        <dbReference type="ChEBI" id="CHEBI:128769"/>
        <dbReference type="EC" id="5.3.3.2"/>
    </reaction>
</comment>
<comment type="similarity">
    <text evidence="5">Belongs to the IPP isomerase type 1 family.</text>
</comment>
<reference evidence="17" key="2">
    <citation type="submission" date="2025-08" db="UniProtKB">
        <authorList>
            <consortium name="Ensembl"/>
        </authorList>
    </citation>
    <scope>IDENTIFICATION</scope>
</reference>
<evidence type="ECO:0000256" key="9">
    <source>
        <dbReference type="ARBA" id="ARBA00022778"/>
    </source>
</evidence>
<keyword evidence="11" id="KW-0752">Steroid biosynthesis</keyword>
<comment type="cofactor">
    <cofactor evidence="2">
        <name>Mg(2+)</name>
        <dbReference type="ChEBI" id="CHEBI:18420"/>
    </cofactor>
</comment>
<dbReference type="CDD" id="cd02885">
    <property type="entry name" value="NUDIX_IPP_Isomerase"/>
    <property type="match status" value="1"/>
</dbReference>
<dbReference type="AlphaFoldDB" id="A0A4X2M9V8"/>
<evidence type="ECO:0000256" key="14">
    <source>
        <dbReference type="ARBA" id="ARBA00023229"/>
    </source>
</evidence>
<dbReference type="STRING" id="29139.ENSVURP00010031146"/>
<keyword evidence="12" id="KW-0756">Sterol biosynthesis</keyword>
<dbReference type="PANTHER" id="PTHR10885">
    <property type="entry name" value="ISOPENTENYL-DIPHOSPHATE DELTA-ISOMERASE"/>
    <property type="match status" value="1"/>
</dbReference>
<keyword evidence="7" id="KW-0444">Lipid biosynthesis</keyword>
<accession>A0A4X2M9V8</accession>
<comment type="function">
    <text evidence="3">Catalyzes the 1,3-allylic rearrangement of the homoallylic substrate isopentenyl (IPP) to its highly electrophilic allylic isomer, dimethylallyl diphosphate (DMAPP).</text>
</comment>
<keyword evidence="12" id="KW-0753">Steroid metabolism</keyword>
<dbReference type="PANTHER" id="PTHR10885:SF0">
    <property type="entry name" value="ISOPENTENYL-DIPHOSPHATE DELTA-ISOMERASE"/>
    <property type="match status" value="1"/>
</dbReference>
<evidence type="ECO:0000256" key="10">
    <source>
        <dbReference type="ARBA" id="ARBA00022842"/>
    </source>
</evidence>
<dbReference type="InterPro" id="IPR015797">
    <property type="entry name" value="NUDIX_hydrolase-like_dom_sf"/>
</dbReference>
<feature type="domain" description="Nudix hydrolase" evidence="16">
    <location>
        <begin position="49"/>
        <end position="196"/>
    </location>
</feature>
<dbReference type="FunFam" id="3.90.79.10:FF:000012">
    <property type="entry name" value="Isopentenyl-diphosphate Delta-isomerase 1"/>
    <property type="match status" value="1"/>
</dbReference>
<keyword evidence="14" id="KW-0414">Isoprene biosynthesis</keyword>
<dbReference type="EC" id="5.3.3.2" evidence="6"/>
<proteinExistence type="inferred from homology"/>
<dbReference type="GO" id="GO:0006695">
    <property type="term" value="P:cholesterol biosynthetic process"/>
    <property type="evidence" value="ECO:0007669"/>
    <property type="project" value="UniProtKB-KW"/>
</dbReference>
<dbReference type="GO" id="GO:0004452">
    <property type="term" value="F:isopentenyl-diphosphate delta-isomerase activity"/>
    <property type="evidence" value="ECO:0007669"/>
    <property type="project" value="UniProtKB-EC"/>
</dbReference>
<evidence type="ECO:0000256" key="1">
    <source>
        <dbReference type="ARBA" id="ARBA00000374"/>
    </source>
</evidence>
<evidence type="ECO:0000256" key="15">
    <source>
        <dbReference type="ARBA" id="ARBA00023235"/>
    </source>
</evidence>
<keyword evidence="8" id="KW-0479">Metal-binding</keyword>
<evidence type="ECO:0000256" key="7">
    <source>
        <dbReference type="ARBA" id="ARBA00022516"/>
    </source>
</evidence>
<evidence type="ECO:0000256" key="5">
    <source>
        <dbReference type="ARBA" id="ARBA00007579"/>
    </source>
</evidence>
<evidence type="ECO:0000256" key="3">
    <source>
        <dbReference type="ARBA" id="ARBA00003951"/>
    </source>
</evidence>
<dbReference type="GeneTree" id="ENSGT00390000008527"/>
<keyword evidence="15" id="KW-0413">Isomerase</keyword>
<evidence type="ECO:0000256" key="4">
    <source>
        <dbReference type="ARBA" id="ARBA00004826"/>
    </source>
</evidence>
<reference evidence="18" key="1">
    <citation type="submission" date="2018-12" db="EMBL/GenBank/DDBJ databases">
        <authorList>
            <person name="Yazar S."/>
        </authorList>
    </citation>
    <scope>NUCLEOTIDE SEQUENCE [LARGE SCALE GENOMIC DNA]</scope>
</reference>
<evidence type="ECO:0000259" key="16">
    <source>
        <dbReference type="PROSITE" id="PS51462"/>
    </source>
</evidence>
<dbReference type="OMA" id="MSEDNWG"/>
<dbReference type="SUPFAM" id="SSF55811">
    <property type="entry name" value="Nudix"/>
    <property type="match status" value="2"/>
</dbReference>
<evidence type="ECO:0000256" key="12">
    <source>
        <dbReference type="ARBA" id="ARBA00023011"/>
    </source>
</evidence>
<dbReference type="Gene3D" id="3.90.79.10">
    <property type="entry name" value="Nucleoside Triphosphate Pyrophosphohydrolase"/>
    <property type="match status" value="1"/>
</dbReference>